<accession>K0AV27</accession>
<reference evidence="2 3" key="1">
    <citation type="journal article" date="2012" name="PLoS ONE">
        <title>The purine-utilizing bacterium Clostridium acidurici 9a: a genome-guided metabolic reconsideration.</title>
        <authorList>
            <person name="Hartwich K."/>
            <person name="Poehlein A."/>
            <person name="Daniel R."/>
        </authorList>
    </citation>
    <scope>NUCLEOTIDE SEQUENCE [LARGE SCALE GENOMIC DNA]</scope>
    <source>
        <strain evidence="3">ATCC 7906 / DSM 604 / BCRC 14475 / CIP 104303 / KCTC 5404 / NCIMB 10678 / 9a</strain>
    </source>
</reference>
<feature type="transmembrane region" description="Helical" evidence="1">
    <location>
        <begin position="84"/>
        <end position="113"/>
    </location>
</feature>
<keyword evidence="3" id="KW-1185">Reference proteome</keyword>
<evidence type="ECO:0000313" key="2">
    <source>
        <dbReference type="EMBL" id="AFS77718.1"/>
    </source>
</evidence>
<name>K0AV27_GOTA9</name>
<keyword evidence="1" id="KW-0812">Transmembrane</keyword>
<dbReference type="AlphaFoldDB" id="K0AV27"/>
<feature type="transmembrane region" description="Helical" evidence="1">
    <location>
        <begin position="21"/>
        <end position="41"/>
    </location>
</feature>
<dbReference type="HOGENOM" id="CLU_1913373_0_0_9"/>
<sequence>MLIDVDIRENIKSLKINIQNNKIISSIVLILNLIYPVILILNMNNIGIDSDLNFYSCLWVGFYSSIFSIVFVKKDIVSTSLIIINMFIVSFTLIISLMGGILGLLSTIIMMIFPFTPDRWISELIDFYYHRQ</sequence>
<dbReference type="EMBL" id="CP003326">
    <property type="protein sequence ID" value="AFS77718.1"/>
    <property type="molecule type" value="Genomic_DNA"/>
</dbReference>
<protein>
    <submittedName>
        <fullName evidence="2">Membrane protein</fullName>
    </submittedName>
</protein>
<dbReference type="KEGG" id="cad:Curi_c06450"/>
<organism evidence="2 3">
    <name type="scientific">Gottschalkia acidurici (strain ATCC 7906 / DSM 604 / BCRC 14475 / CIP 104303 / KCTC 5404 / NCIMB 10678 / 9a)</name>
    <name type="common">Clostridium acidurici</name>
    <dbReference type="NCBI Taxonomy" id="1128398"/>
    <lineage>
        <taxon>Bacteria</taxon>
        <taxon>Bacillati</taxon>
        <taxon>Bacillota</taxon>
        <taxon>Tissierellia</taxon>
        <taxon>Tissierellales</taxon>
        <taxon>Gottschalkiaceae</taxon>
        <taxon>Gottschalkia</taxon>
    </lineage>
</organism>
<evidence type="ECO:0000256" key="1">
    <source>
        <dbReference type="SAM" id="Phobius"/>
    </source>
</evidence>
<dbReference type="Proteomes" id="UP000006094">
    <property type="component" value="Chromosome"/>
</dbReference>
<keyword evidence="1" id="KW-1133">Transmembrane helix</keyword>
<proteinExistence type="predicted"/>
<evidence type="ECO:0000313" key="3">
    <source>
        <dbReference type="Proteomes" id="UP000006094"/>
    </source>
</evidence>
<keyword evidence="1" id="KW-0472">Membrane</keyword>
<feature type="transmembrane region" description="Helical" evidence="1">
    <location>
        <begin position="53"/>
        <end position="72"/>
    </location>
</feature>
<gene>
    <name evidence="2" type="ordered locus">Curi_c06450</name>
</gene>